<comment type="function">
    <text evidence="9">Plays an essential role in type IV pili and type II pseudopili formation by proteolytically removing the leader sequence from substrate proteins and subsequently monomethylating the alpha-amino group of the newly exposed N-terminal phenylalanine.</text>
</comment>
<dbReference type="InterPro" id="IPR050882">
    <property type="entry name" value="Prepilin_peptidase/N-MTase"/>
</dbReference>
<evidence type="ECO:0000313" key="14">
    <source>
        <dbReference type="Proteomes" id="UP001165565"/>
    </source>
</evidence>
<feature type="domain" description="Prepilin peptidase A24 N-terminal" evidence="12">
    <location>
        <begin position="9"/>
        <end position="87"/>
    </location>
</feature>
<dbReference type="EMBL" id="JANFAV010000006">
    <property type="protein sequence ID" value="MCW6535351.1"/>
    <property type="molecule type" value="Genomic_DNA"/>
</dbReference>
<keyword evidence="6 10" id="KW-1133">Transmembrane helix</keyword>
<comment type="similarity">
    <text evidence="2 8">Belongs to the peptidase A24 family.</text>
</comment>
<keyword evidence="9" id="KW-0645">Protease</keyword>
<dbReference type="RefSeq" id="WP_265268980.1">
    <property type="nucleotide sequence ID" value="NZ_JANFAV010000006.1"/>
</dbReference>
<evidence type="ECO:0000259" key="12">
    <source>
        <dbReference type="Pfam" id="PF06750"/>
    </source>
</evidence>
<name>A0AA41ZA10_9SPHN</name>
<dbReference type="InterPro" id="IPR000045">
    <property type="entry name" value="Prepilin_IV_endopep_pep"/>
</dbReference>
<organism evidence="13 14">
    <name type="scientific">Sphingomonas lycopersici</name>
    <dbReference type="NCBI Taxonomy" id="2951807"/>
    <lineage>
        <taxon>Bacteria</taxon>
        <taxon>Pseudomonadati</taxon>
        <taxon>Pseudomonadota</taxon>
        <taxon>Alphaproteobacteria</taxon>
        <taxon>Sphingomonadales</taxon>
        <taxon>Sphingomonadaceae</taxon>
        <taxon>Sphingomonas</taxon>
    </lineage>
</organism>
<dbReference type="GO" id="GO:0004190">
    <property type="term" value="F:aspartic-type endopeptidase activity"/>
    <property type="evidence" value="ECO:0007669"/>
    <property type="project" value="UniProtKB-EC"/>
</dbReference>
<dbReference type="Pfam" id="PF01478">
    <property type="entry name" value="Peptidase_A24"/>
    <property type="match status" value="1"/>
</dbReference>
<feature type="domain" description="Prepilin type IV endopeptidase peptidase" evidence="11">
    <location>
        <begin position="102"/>
        <end position="207"/>
    </location>
</feature>
<keyword evidence="9" id="KW-0808">Transferase</keyword>
<keyword evidence="9" id="KW-0489">Methyltransferase</keyword>
<evidence type="ECO:0000256" key="7">
    <source>
        <dbReference type="ARBA" id="ARBA00023136"/>
    </source>
</evidence>
<dbReference type="Proteomes" id="UP001165565">
    <property type="component" value="Unassembled WGS sequence"/>
</dbReference>
<evidence type="ECO:0000256" key="6">
    <source>
        <dbReference type="ARBA" id="ARBA00022989"/>
    </source>
</evidence>
<dbReference type="GO" id="GO:0006465">
    <property type="term" value="P:signal peptide processing"/>
    <property type="evidence" value="ECO:0007669"/>
    <property type="project" value="TreeGrafter"/>
</dbReference>
<keyword evidence="3" id="KW-1003">Cell membrane</keyword>
<keyword evidence="5 9" id="KW-0812">Transmembrane</keyword>
<feature type="transmembrane region" description="Helical" evidence="10">
    <location>
        <begin position="6"/>
        <end position="25"/>
    </location>
</feature>
<dbReference type="AlphaFoldDB" id="A0AA41ZA10"/>
<evidence type="ECO:0000256" key="1">
    <source>
        <dbReference type="ARBA" id="ARBA00004429"/>
    </source>
</evidence>
<evidence type="ECO:0000256" key="10">
    <source>
        <dbReference type="SAM" id="Phobius"/>
    </source>
</evidence>
<keyword evidence="9" id="KW-0511">Multifunctional enzyme</keyword>
<keyword evidence="4" id="KW-0997">Cell inner membrane</keyword>
<evidence type="ECO:0000256" key="2">
    <source>
        <dbReference type="ARBA" id="ARBA00005801"/>
    </source>
</evidence>
<comment type="subcellular location">
    <subcellularLocation>
        <location evidence="1">Cell inner membrane</location>
        <topology evidence="1">Multi-pass membrane protein</topology>
    </subcellularLocation>
    <subcellularLocation>
        <location evidence="9">Cell membrane</location>
        <topology evidence="9">Multi-pass membrane protein</topology>
    </subcellularLocation>
</comment>
<evidence type="ECO:0000256" key="9">
    <source>
        <dbReference type="RuleBase" id="RU003794"/>
    </source>
</evidence>
<feature type="transmembrane region" description="Helical" evidence="10">
    <location>
        <begin position="127"/>
        <end position="144"/>
    </location>
</feature>
<comment type="caution">
    <text evidence="13">The sequence shown here is derived from an EMBL/GenBank/DDBJ whole genome shotgun (WGS) entry which is preliminary data.</text>
</comment>
<comment type="catalytic activity">
    <reaction evidence="9">
        <text>Typically cleaves a -Gly-|-Phe- bond to release an N-terminal, basic peptide of 5-8 residues from type IV prepilin, and then N-methylates the new N-terminal amino group, the methyl donor being S-adenosyl-L-methionine.</text>
        <dbReference type="EC" id="3.4.23.43"/>
    </reaction>
</comment>
<dbReference type="Gene3D" id="1.20.120.1220">
    <property type="match status" value="1"/>
</dbReference>
<keyword evidence="9" id="KW-0378">Hydrolase</keyword>
<gene>
    <name evidence="13" type="ORF">NEE01_11215</name>
</gene>
<dbReference type="EC" id="2.1.1.-" evidence="9"/>
<dbReference type="PRINTS" id="PR00864">
    <property type="entry name" value="PREPILNPTASE"/>
</dbReference>
<evidence type="ECO:0000256" key="8">
    <source>
        <dbReference type="RuleBase" id="RU003793"/>
    </source>
</evidence>
<dbReference type="GO" id="GO:0008168">
    <property type="term" value="F:methyltransferase activity"/>
    <property type="evidence" value="ECO:0007669"/>
    <property type="project" value="UniProtKB-KW"/>
</dbReference>
<keyword evidence="14" id="KW-1185">Reference proteome</keyword>
<evidence type="ECO:0000256" key="3">
    <source>
        <dbReference type="ARBA" id="ARBA00022475"/>
    </source>
</evidence>
<dbReference type="Pfam" id="PF06750">
    <property type="entry name" value="A24_N_bact"/>
    <property type="match status" value="1"/>
</dbReference>
<dbReference type="InterPro" id="IPR010627">
    <property type="entry name" value="Prepilin_pept_A24_N"/>
</dbReference>
<evidence type="ECO:0000256" key="4">
    <source>
        <dbReference type="ARBA" id="ARBA00022519"/>
    </source>
</evidence>
<proteinExistence type="inferred from homology"/>
<feature type="transmembrane region" description="Helical" evidence="10">
    <location>
        <begin position="150"/>
        <end position="168"/>
    </location>
</feature>
<evidence type="ECO:0000259" key="11">
    <source>
        <dbReference type="Pfam" id="PF01478"/>
    </source>
</evidence>
<sequence length="247" mass="25466">MIWPLLLAVLGAIVGSFLATIVVRWPEGRRVRDGRSACDACGATLRATELVPLASAIVQRGRCRRCDARIDPRHMWIELGCTLIGAAAGYVAPGPVGAAGAMFGWLLLTLAALDMAALWLPDALTGALALAGVATGALGVMPAIEDRLIGGAIGFASLWAIACGYRLMRGRDGLGGGDPKLFGAIGLWLGWRLLPGVMLLAALVGLGAVLAARLTGREVAADAKLPFGAFLAIAAYPAWLMMIGLGA</sequence>
<feature type="transmembrane region" description="Helical" evidence="10">
    <location>
        <begin position="225"/>
        <end position="245"/>
    </location>
</feature>
<dbReference type="PANTHER" id="PTHR30487:SF0">
    <property type="entry name" value="PREPILIN LEADER PEPTIDASE_N-METHYLTRANSFERASE-RELATED"/>
    <property type="match status" value="1"/>
</dbReference>
<dbReference type="EC" id="3.4.23.43" evidence="9"/>
<protein>
    <recommendedName>
        <fullName evidence="9">Prepilin leader peptidase/N-methyltransferase</fullName>
        <ecNumber evidence="9">2.1.1.-</ecNumber>
        <ecNumber evidence="9">3.4.23.43</ecNumber>
    </recommendedName>
</protein>
<dbReference type="GO" id="GO:0005886">
    <property type="term" value="C:plasma membrane"/>
    <property type="evidence" value="ECO:0007669"/>
    <property type="project" value="UniProtKB-SubCell"/>
</dbReference>
<accession>A0AA41ZA10</accession>
<evidence type="ECO:0000256" key="5">
    <source>
        <dbReference type="ARBA" id="ARBA00022692"/>
    </source>
</evidence>
<feature type="transmembrane region" description="Helical" evidence="10">
    <location>
        <begin position="189"/>
        <end position="213"/>
    </location>
</feature>
<keyword evidence="7 10" id="KW-0472">Membrane</keyword>
<evidence type="ECO:0000313" key="13">
    <source>
        <dbReference type="EMBL" id="MCW6535351.1"/>
    </source>
</evidence>
<reference evidence="13" key="1">
    <citation type="submission" date="2022-06" db="EMBL/GenBank/DDBJ databases">
        <title>Sphingomonas sp. nov. isolated from rhizosphere soil of tomato.</title>
        <authorList>
            <person name="Dong H."/>
            <person name="Gao R."/>
        </authorList>
    </citation>
    <scope>NUCLEOTIDE SEQUENCE</scope>
    <source>
        <strain evidence="13">MMSM24</strain>
    </source>
</reference>
<dbReference type="PANTHER" id="PTHR30487">
    <property type="entry name" value="TYPE 4 PREPILIN-LIKE PROTEINS LEADER PEPTIDE-PROCESSING ENZYME"/>
    <property type="match status" value="1"/>
</dbReference>
<dbReference type="GO" id="GO:0032259">
    <property type="term" value="P:methylation"/>
    <property type="evidence" value="ECO:0007669"/>
    <property type="project" value="UniProtKB-KW"/>
</dbReference>
<dbReference type="InterPro" id="IPR014032">
    <property type="entry name" value="Peptidase_A24A_bac"/>
</dbReference>